<dbReference type="SUPFAM" id="SSF158837">
    <property type="entry name" value="AGR C 984p-like"/>
    <property type="match status" value="1"/>
</dbReference>
<dbReference type="InterPro" id="IPR023157">
    <property type="entry name" value="AGR-C-984p-like_sf"/>
</dbReference>
<evidence type="ECO:0000313" key="1">
    <source>
        <dbReference type="EMBL" id="GGF74302.1"/>
    </source>
</evidence>
<keyword evidence="2" id="KW-1185">Reference proteome</keyword>
<evidence type="ECO:0000313" key="2">
    <source>
        <dbReference type="Proteomes" id="UP000606044"/>
    </source>
</evidence>
<reference evidence="1" key="1">
    <citation type="journal article" date="2014" name="Int. J. Syst. Evol. Microbiol.">
        <title>Complete genome sequence of Corynebacterium casei LMG S-19264T (=DSM 44701T), isolated from a smear-ripened cheese.</title>
        <authorList>
            <consortium name="US DOE Joint Genome Institute (JGI-PGF)"/>
            <person name="Walter F."/>
            <person name="Albersmeier A."/>
            <person name="Kalinowski J."/>
            <person name="Ruckert C."/>
        </authorList>
    </citation>
    <scope>NUCLEOTIDE SEQUENCE</scope>
    <source>
        <strain evidence="1">CCM 7897</strain>
    </source>
</reference>
<keyword evidence="1" id="KW-0966">Cell projection</keyword>
<dbReference type="Pfam" id="PF06748">
    <property type="entry name" value="DUF1217"/>
    <property type="match status" value="1"/>
</dbReference>
<reference evidence="1" key="2">
    <citation type="submission" date="2020-09" db="EMBL/GenBank/DDBJ databases">
        <authorList>
            <person name="Sun Q."/>
            <person name="Sedlacek I."/>
        </authorList>
    </citation>
    <scope>NUCLEOTIDE SEQUENCE</scope>
    <source>
        <strain evidence="1">CCM 7897</strain>
    </source>
</reference>
<dbReference type="EMBL" id="BMCT01000005">
    <property type="protein sequence ID" value="GGF74302.1"/>
    <property type="molecule type" value="Genomic_DNA"/>
</dbReference>
<keyword evidence="1" id="KW-0969">Cilium</keyword>
<proteinExistence type="predicted"/>
<dbReference type="RefSeq" id="WP_188581380.1">
    <property type="nucleotide sequence ID" value="NZ_BMCT01000005.1"/>
</dbReference>
<organism evidence="1 2">
    <name type="scientific">Azorhizobium oxalatiphilum</name>
    <dbReference type="NCBI Taxonomy" id="980631"/>
    <lineage>
        <taxon>Bacteria</taxon>
        <taxon>Pseudomonadati</taxon>
        <taxon>Pseudomonadota</taxon>
        <taxon>Alphaproteobacteria</taxon>
        <taxon>Hyphomicrobiales</taxon>
        <taxon>Xanthobacteraceae</taxon>
        <taxon>Azorhizobium</taxon>
    </lineage>
</organism>
<dbReference type="Proteomes" id="UP000606044">
    <property type="component" value="Unassembled WGS sequence"/>
</dbReference>
<dbReference type="Gene3D" id="1.10.3700.10">
    <property type="entry name" value="AGR C 984p-like"/>
    <property type="match status" value="1"/>
</dbReference>
<gene>
    <name evidence="1" type="ORF">GCM10007301_37640</name>
</gene>
<accession>A0A917C6G0</accession>
<protein>
    <submittedName>
        <fullName evidence="1">Flagellar basal body rod protein FlgF</fullName>
    </submittedName>
</protein>
<comment type="caution">
    <text evidence="1">The sequence shown here is derived from an EMBL/GenBank/DDBJ whole genome shotgun (WGS) entry which is preliminary data.</text>
</comment>
<name>A0A917C6G0_9HYPH</name>
<dbReference type="AlphaFoldDB" id="A0A917C6G0"/>
<sequence length="264" mass="28871">MTVNLGSTFATYNYYVKNSATALTMQANDPQTKRDITYYEANIGKLKTADDFVNNYTIFNTAMTAFGLSDMAHAKAYMKKVLESDLSDKNSFANRLADDRFVNFAKAFSQFSSVEGASTLNPPMAAADVGKLFLAQSMETTIGTEDQGVQLALYFRRNASSIKSAYTVIGDAAMWKVMTTVYGFPATMGGIDIDQQKKIVEQKFTPADMQDPAKVDKLLQRFTAIWDATENVASDPILALFQTGSSSSTSDAFTSSLLDLKYGG</sequence>
<keyword evidence="1" id="KW-0282">Flagellum</keyword>
<dbReference type="InterPro" id="IPR010626">
    <property type="entry name" value="DUF1217"/>
</dbReference>